<feature type="compositionally biased region" description="Low complexity" evidence="1">
    <location>
        <begin position="79"/>
        <end position="99"/>
    </location>
</feature>
<accession>A0A7J6WB04</accession>
<dbReference type="Proteomes" id="UP000554482">
    <property type="component" value="Unassembled WGS sequence"/>
</dbReference>
<evidence type="ECO:0000313" key="2">
    <source>
        <dbReference type="EMBL" id="KAF5194616.1"/>
    </source>
</evidence>
<evidence type="ECO:0000256" key="1">
    <source>
        <dbReference type="SAM" id="MobiDB-lite"/>
    </source>
</evidence>
<evidence type="ECO:0000313" key="3">
    <source>
        <dbReference type="Proteomes" id="UP000554482"/>
    </source>
</evidence>
<proteinExistence type="predicted"/>
<comment type="caution">
    <text evidence="2">The sequence shown here is derived from an EMBL/GenBank/DDBJ whole genome shotgun (WGS) entry which is preliminary data.</text>
</comment>
<dbReference type="AlphaFoldDB" id="A0A7J6WB04"/>
<gene>
    <name evidence="2" type="ORF">FRX31_015797</name>
</gene>
<name>A0A7J6WB04_THATH</name>
<reference evidence="2 3" key="1">
    <citation type="submission" date="2020-06" db="EMBL/GenBank/DDBJ databases">
        <title>Transcriptomic and genomic resources for Thalictrum thalictroides and T. hernandezii: Facilitating candidate gene discovery in an emerging model plant lineage.</title>
        <authorList>
            <person name="Arias T."/>
            <person name="Riano-Pachon D.M."/>
            <person name="Di Stilio V.S."/>
        </authorList>
    </citation>
    <scope>NUCLEOTIDE SEQUENCE [LARGE SCALE GENOMIC DNA]</scope>
    <source>
        <strain evidence="3">cv. WT478/WT964</strain>
        <tissue evidence="2">Leaves</tissue>
    </source>
</reference>
<dbReference type="EMBL" id="JABWDY010018484">
    <property type="protein sequence ID" value="KAF5194616.1"/>
    <property type="molecule type" value="Genomic_DNA"/>
</dbReference>
<organism evidence="2 3">
    <name type="scientific">Thalictrum thalictroides</name>
    <name type="common">Rue-anemone</name>
    <name type="synonym">Anemone thalictroides</name>
    <dbReference type="NCBI Taxonomy" id="46969"/>
    <lineage>
        <taxon>Eukaryota</taxon>
        <taxon>Viridiplantae</taxon>
        <taxon>Streptophyta</taxon>
        <taxon>Embryophyta</taxon>
        <taxon>Tracheophyta</taxon>
        <taxon>Spermatophyta</taxon>
        <taxon>Magnoliopsida</taxon>
        <taxon>Ranunculales</taxon>
        <taxon>Ranunculaceae</taxon>
        <taxon>Thalictroideae</taxon>
        <taxon>Thalictrum</taxon>
    </lineage>
</organism>
<feature type="region of interest" description="Disordered" evidence="1">
    <location>
        <begin position="76"/>
        <end position="106"/>
    </location>
</feature>
<keyword evidence="3" id="KW-1185">Reference proteome</keyword>
<protein>
    <submittedName>
        <fullName evidence="2">Uncharacterized protein</fullName>
    </submittedName>
</protein>
<sequence length="106" mass="11155">MSGSSFHWVCPAYSPSIPCYSPSYAPYTPAYSPSSASYMPMSSESSQYVAGHSEDEYPLLSSAASHRVFCSDSLFMAPGSGPRSRSRSSSRSVSSGQGSNIDASSS</sequence>